<dbReference type="Pfam" id="PF04147">
    <property type="entry name" value="Nop14"/>
    <property type="match status" value="1"/>
</dbReference>
<dbReference type="InterPro" id="IPR007276">
    <property type="entry name" value="Nop14"/>
</dbReference>
<keyword evidence="4" id="KW-0698">rRNA processing</keyword>
<keyword evidence="3" id="KW-0690">Ribosome biogenesis</keyword>
<dbReference type="GeneID" id="101850621"/>
<keyword evidence="8" id="KW-1185">Reference proteome</keyword>
<feature type="compositionally biased region" description="Basic and acidic residues" evidence="7">
    <location>
        <begin position="1"/>
        <end position="12"/>
    </location>
</feature>
<name>A0ABM1AEB0_APLCA</name>
<evidence type="ECO:0000256" key="5">
    <source>
        <dbReference type="ARBA" id="ARBA00023242"/>
    </source>
</evidence>
<protein>
    <submittedName>
        <fullName evidence="9">Nucleolar protein 14 isoform X1</fullName>
    </submittedName>
</protein>
<reference evidence="9" key="1">
    <citation type="submission" date="2025-08" db="UniProtKB">
        <authorList>
            <consortium name="RefSeq"/>
        </authorList>
    </citation>
    <scope>IDENTIFICATION</scope>
</reference>
<evidence type="ECO:0000256" key="1">
    <source>
        <dbReference type="ARBA" id="ARBA00004604"/>
    </source>
</evidence>
<dbReference type="PANTHER" id="PTHR23183:SF0">
    <property type="entry name" value="NUCLEOLAR PROTEIN 14"/>
    <property type="match status" value="1"/>
</dbReference>
<evidence type="ECO:0000313" key="9">
    <source>
        <dbReference type="RefSeq" id="XP_012946040.1"/>
    </source>
</evidence>
<keyword evidence="5" id="KW-0539">Nucleus</keyword>
<dbReference type="Proteomes" id="UP000694888">
    <property type="component" value="Unplaced"/>
</dbReference>
<gene>
    <name evidence="9" type="primary">LOC101850621</name>
</gene>
<comment type="similarity">
    <text evidence="2">Belongs to the NOP14 family.</text>
</comment>
<feature type="compositionally biased region" description="Basic and acidic residues" evidence="7">
    <location>
        <begin position="244"/>
        <end position="261"/>
    </location>
</feature>
<evidence type="ECO:0000313" key="8">
    <source>
        <dbReference type="Proteomes" id="UP000694888"/>
    </source>
</evidence>
<proteinExistence type="inferred from homology"/>
<evidence type="ECO:0000256" key="6">
    <source>
        <dbReference type="ARBA" id="ARBA00024695"/>
    </source>
</evidence>
<comment type="subcellular location">
    <subcellularLocation>
        <location evidence="1">Nucleus</location>
        <location evidence="1">Nucleolus</location>
    </subcellularLocation>
</comment>
<feature type="compositionally biased region" description="Acidic residues" evidence="7">
    <location>
        <begin position="361"/>
        <end position="373"/>
    </location>
</feature>
<evidence type="ECO:0000256" key="7">
    <source>
        <dbReference type="SAM" id="MobiDB-lite"/>
    </source>
</evidence>
<sequence>MGKKKGLSDKVRNRQKNRGKPQVNPFEVKINKVKHTVVNKKVQKWEKGAPGVSRSKALKKRKDTLLRELHHMRKSNTLLDKRFGENDSNLTADEKMVQRFAIERKKQSQKGDFSLNDDEEVLTHYGQSLAENLQDTIGSDSEEETDEFRTSNLQFGGFSKNSDEMSWKEKMNQVIADSKRQKYERQAEKEKALETTNELDSIWKSVVTILNPMKNAPPPRKNPSRFMQLFHNLVMEQTSAGATDKTKTDEEKAKEEAEKLQVLEAQRLSRMKGSYGSEKAMPDHVSADDLNDGFALDKPKSKVKFADEVGSDSEGAPDGSDDDDDEDNEEDHDNSSGDDEENGDDDDDDEGEESDKYSDLASEDGTDEDDEEANEKNNGTSSDKSARSILKKTQGLAEIGQSGKSELPFIFSAPGSFEELEALLHGHSGEEQAIIISRLRKCHHPSLAEGNKEKLENIHLYLLQYFGKLATQQPVDKKLIHGLTGNLWELSQTYKVTTANALQKYIVQRQSEHAAFVQKKGGRGSFPKLETLVHLVLIENLFPASDFRHPVTTPALHFITQMLTECTPKSCSDVVVGVFLCSLALKFVSLSKRYLPEVVTFLQGLIFSALPAKSTKGVRLFPPFKKTSKALGLLSPEEPCETLQGQWSLSEMLSKENTELENSQFKCDAVSNVTDLMGKCVDLWEELPSIELILKPWLAPLGSLPLDFYPAQLKMKVSSLLDRLRNVKQILKVMQQPSKKPVPLKLFEPKIEEFWSGKRKKGGPNRDVNERQRLTHKVKREMKAAVREIKRDNEVLAKHQLDTIMKKDADRKRKMKELMHSLASQEGDYKAIKKAKK</sequence>
<feature type="region of interest" description="Disordered" evidence="7">
    <location>
        <begin position="237"/>
        <end position="387"/>
    </location>
</feature>
<comment type="function">
    <text evidence="6">Involved in nucleolar processing of pre-18S ribosomal RNA. Has a role in the nuclear export of 40S pre-ribosomal subunit to the cytoplasm.</text>
</comment>
<feature type="region of interest" description="Disordered" evidence="7">
    <location>
        <begin position="1"/>
        <end position="26"/>
    </location>
</feature>
<evidence type="ECO:0000256" key="2">
    <source>
        <dbReference type="ARBA" id="ARBA00007466"/>
    </source>
</evidence>
<feature type="compositionally biased region" description="Basic and acidic residues" evidence="7">
    <location>
        <begin position="295"/>
        <end position="307"/>
    </location>
</feature>
<accession>A0ABM1AEB0</accession>
<dbReference type="PANTHER" id="PTHR23183">
    <property type="entry name" value="NOP14"/>
    <property type="match status" value="1"/>
</dbReference>
<feature type="compositionally biased region" description="Acidic residues" evidence="7">
    <location>
        <begin position="319"/>
        <end position="353"/>
    </location>
</feature>
<dbReference type="RefSeq" id="XP_012946040.1">
    <property type="nucleotide sequence ID" value="XM_013090586.2"/>
</dbReference>
<organism evidence="8 9">
    <name type="scientific">Aplysia californica</name>
    <name type="common">California sea hare</name>
    <dbReference type="NCBI Taxonomy" id="6500"/>
    <lineage>
        <taxon>Eukaryota</taxon>
        <taxon>Metazoa</taxon>
        <taxon>Spiralia</taxon>
        <taxon>Lophotrochozoa</taxon>
        <taxon>Mollusca</taxon>
        <taxon>Gastropoda</taxon>
        <taxon>Heterobranchia</taxon>
        <taxon>Euthyneura</taxon>
        <taxon>Tectipleura</taxon>
        <taxon>Aplysiida</taxon>
        <taxon>Aplysioidea</taxon>
        <taxon>Aplysiidae</taxon>
        <taxon>Aplysia</taxon>
    </lineage>
</organism>
<evidence type="ECO:0000256" key="3">
    <source>
        <dbReference type="ARBA" id="ARBA00022517"/>
    </source>
</evidence>
<evidence type="ECO:0000256" key="4">
    <source>
        <dbReference type="ARBA" id="ARBA00022552"/>
    </source>
</evidence>